<comment type="caution">
    <text evidence="5">The sequence shown here is derived from an EMBL/GenBank/DDBJ whole genome shotgun (WGS) entry which is preliminary data.</text>
</comment>
<dbReference type="InterPro" id="IPR051681">
    <property type="entry name" value="Ser/Thr_Kinases-Pseudokinases"/>
</dbReference>
<dbReference type="PRINTS" id="PR00109">
    <property type="entry name" value="TYRKINASE"/>
</dbReference>
<dbReference type="SUPFAM" id="SSF56112">
    <property type="entry name" value="Protein kinase-like (PK-like)"/>
    <property type="match status" value="1"/>
</dbReference>
<proteinExistence type="predicted"/>
<evidence type="ECO:0000256" key="2">
    <source>
        <dbReference type="ARBA" id="ARBA00022840"/>
    </source>
</evidence>
<dbReference type="Proteomes" id="UP000772434">
    <property type="component" value="Unassembled WGS sequence"/>
</dbReference>
<dbReference type="PANTHER" id="PTHR44329">
    <property type="entry name" value="SERINE/THREONINE-PROTEIN KINASE TNNI3K-RELATED"/>
    <property type="match status" value="1"/>
</dbReference>
<dbReference type="Gene3D" id="1.10.510.10">
    <property type="entry name" value="Transferase(Phosphotransferase) domain 1"/>
    <property type="match status" value="1"/>
</dbReference>
<dbReference type="AlphaFoldDB" id="A0A9P5Q5H7"/>
<evidence type="ECO:0000313" key="6">
    <source>
        <dbReference type="Proteomes" id="UP000772434"/>
    </source>
</evidence>
<accession>A0A9P5Q5H7</accession>
<dbReference type="GO" id="GO:0004674">
    <property type="term" value="F:protein serine/threonine kinase activity"/>
    <property type="evidence" value="ECO:0007669"/>
    <property type="project" value="TreeGrafter"/>
</dbReference>
<reference evidence="5" key="1">
    <citation type="submission" date="2020-11" db="EMBL/GenBank/DDBJ databases">
        <authorList>
            <consortium name="DOE Joint Genome Institute"/>
            <person name="Ahrendt S."/>
            <person name="Riley R."/>
            <person name="Andreopoulos W."/>
            <person name="Labutti K."/>
            <person name="Pangilinan J."/>
            <person name="Ruiz-Duenas F.J."/>
            <person name="Barrasa J.M."/>
            <person name="Sanchez-Garcia M."/>
            <person name="Camarero S."/>
            <person name="Miyauchi S."/>
            <person name="Serrano A."/>
            <person name="Linde D."/>
            <person name="Babiker R."/>
            <person name="Drula E."/>
            <person name="Ayuso-Fernandez I."/>
            <person name="Pacheco R."/>
            <person name="Padilla G."/>
            <person name="Ferreira P."/>
            <person name="Barriuso J."/>
            <person name="Kellner H."/>
            <person name="Castanera R."/>
            <person name="Alfaro M."/>
            <person name="Ramirez L."/>
            <person name="Pisabarro A.G."/>
            <person name="Kuo A."/>
            <person name="Tritt A."/>
            <person name="Lipzen A."/>
            <person name="He G."/>
            <person name="Yan M."/>
            <person name="Ng V."/>
            <person name="Cullen D."/>
            <person name="Martin F."/>
            <person name="Rosso M.-N."/>
            <person name="Henrissat B."/>
            <person name="Hibbett D."/>
            <person name="Martinez A.T."/>
            <person name="Grigoriev I.V."/>
        </authorList>
    </citation>
    <scope>NUCLEOTIDE SEQUENCE</scope>
    <source>
        <strain evidence="5">AH 40177</strain>
    </source>
</reference>
<dbReference type="InterPro" id="IPR001245">
    <property type="entry name" value="Ser-Thr/Tyr_kinase_cat_dom"/>
</dbReference>
<dbReference type="InterPro" id="IPR011009">
    <property type="entry name" value="Kinase-like_dom_sf"/>
</dbReference>
<dbReference type="EMBL" id="JADNRY010000001">
    <property type="protein sequence ID" value="KAF9078839.1"/>
    <property type="molecule type" value="Genomic_DNA"/>
</dbReference>
<keyword evidence="1" id="KW-0547">Nucleotide-binding</keyword>
<evidence type="ECO:0000259" key="4">
    <source>
        <dbReference type="PROSITE" id="PS50011"/>
    </source>
</evidence>
<dbReference type="InterPro" id="IPR008266">
    <property type="entry name" value="Tyr_kinase_AS"/>
</dbReference>
<dbReference type="PANTHER" id="PTHR44329:SF298">
    <property type="entry name" value="MIXED LINEAGE KINASE DOMAIN-LIKE PROTEIN"/>
    <property type="match status" value="1"/>
</dbReference>
<gene>
    <name evidence="5" type="ORF">BDP27DRAFT_31014</name>
</gene>
<feature type="region of interest" description="Disordered" evidence="3">
    <location>
        <begin position="339"/>
        <end position="392"/>
    </location>
</feature>
<dbReference type="PROSITE" id="PS00109">
    <property type="entry name" value="PROTEIN_KINASE_TYR"/>
    <property type="match status" value="1"/>
</dbReference>
<dbReference type="PROSITE" id="PS50011">
    <property type="entry name" value="PROTEIN_KINASE_DOM"/>
    <property type="match status" value="1"/>
</dbReference>
<name>A0A9P5Q5H7_9AGAR</name>
<organism evidence="5 6">
    <name type="scientific">Rhodocollybia butyracea</name>
    <dbReference type="NCBI Taxonomy" id="206335"/>
    <lineage>
        <taxon>Eukaryota</taxon>
        <taxon>Fungi</taxon>
        <taxon>Dikarya</taxon>
        <taxon>Basidiomycota</taxon>
        <taxon>Agaricomycotina</taxon>
        <taxon>Agaricomycetes</taxon>
        <taxon>Agaricomycetidae</taxon>
        <taxon>Agaricales</taxon>
        <taxon>Marasmiineae</taxon>
        <taxon>Omphalotaceae</taxon>
        <taxon>Rhodocollybia</taxon>
    </lineage>
</organism>
<keyword evidence="6" id="KW-1185">Reference proteome</keyword>
<keyword evidence="5" id="KW-0418">Kinase</keyword>
<protein>
    <submittedName>
        <fullName evidence="5">Kinase-like domain-containing protein</fullName>
    </submittedName>
</protein>
<dbReference type="OrthoDB" id="4062651at2759"/>
<sequence length="434" mass="49102">MNLIDSILTYGLPKKFPAEHHSTFVNTAHQCLIRLSEASGRFPDQLIINNDQVKLINKNPVNNGGFAEVYRGRRIDLLGSNVEVAFKVLRYHDYMPDANEQRQRMEKMFCKEALIWQYLKHDNIVTFLGIDLTTFSPRLAMVAEWMRNGSILDYMVRRSPFSMYTIDCQLKDIAAGLAYLHSQNVVHGDLCGRNILVDKRGHARLTDFGLTAFTESDTALKSSVRSGSPPWMAPELLVPDQFGLKFQRTCASDIYAFACVCCELWSEGLPPFHPIPYPGIIIKVSAGERPERPDDTLGYTMPENLWEITQLCWQQEPVNRPHSFTVSVMVQELSAHHSGVHSTTAKSPIGSKWEAETDASSGSESDEESSKFIQPPVPPRAIQKRRKGKGRSTISRIHETVIFGPVQWGPILRESFSLLSKSLRCVKQWRSHIV</sequence>
<dbReference type="GO" id="GO:0005524">
    <property type="term" value="F:ATP binding"/>
    <property type="evidence" value="ECO:0007669"/>
    <property type="project" value="UniProtKB-KW"/>
</dbReference>
<dbReference type="Pfam" id="PF07714">
    <property type="entry name" value="PK_Tyr_Ser-Thr"/>
    <property type="match status" value="1"/>
</dbReference>
<keyword evidence="2" id="KW-0067">ATP-binding</keyword>
<dbReference type="InterPro" id="IPR000719">
    <property type="entry name" value="Prot_kinase_dom"/>
</dbReference>
<keyword evidence="5" id="KW-0808">Transferase</keyword>
<evidence type="ECO:0000256" key="1">
    <source>
        <dbReference type="ARBA" id="ARBA00022741"/>
    </source>
</evidence>
<evidence type="ECO:0000256" key="3">
    <source>
        <dbReference type="SAM" id="MobiDB-lite"/>
    </source>
</evidence>
<evidence type="ECO:0000313" key="5">
    <source>
        <dbReference type="EMBL" id="KAF9078839.1"/>
    </source>
</evidence>
<feature type="domain" description="Protein kinase" evidence="4">
    <location>
        <begin position="55"/>
        <end position="340"/>
    </location>
</feature>